<gene>
    <name evidence="2" type="ORF">MNOR_LOCUS12181</name>
</gene>
<proteinExistence type="predicted"/>
<accession>A0AAV2QHQ3</accession>
<reference evidence="2 3" key="1">
    <citation type="submission" date="2024-05" db="EMBL/GenBank/DDBJ databases">
        <authorList>
            <person name="Wallberg A."/>
        </authorList>
    </citation>
    <scope>NUCLEOTIDE SEQUENCE [LARGE SCALE GENOMIC DNA]</scope>
</reference>
<comment type="caution">
    <text evidence="2">The sequence shown here is derived from an EMBL/GenBank/DDBJ whole genome shotgun (WGS) entry which is preliminary data.</text>
</comment>
<evidence type="ECO:0000256" key="1">
    <source>
        <dbReference type="SAM" id="MobiDB-lite"/>
    </source>
</evidence>
<name>A0AAV2QHQ3_MEGNR</name>
<keyword evidence="3" id="KW-1185">Reference proteome</keyword>
<dbReference type="AlphaFoldDB" id="A0AAV2QHQ3"/>
<sequence>MMTCRSPHPPAQPTSVSHQPLSSQPHSKDTLLMITYQLHPSPPYHLVPLELGMSSHFLQRAQHPPRKSYYTTSTEAAPSSGGVGVLVYFKSFQCHSSVI</sequence>
<evidence type="ECO:0000313" key="2">
    <source>
        <dbReference type="EMBL" id="CAL4083561.1"/>
    </source>
</evidence>
<dbReference type="Proteomes" id="UP001497623">
    <property type="component" value="Unassembled WGS sequence"/>
</dbReference>
<evidence type="ECO:0000313" key="3">
    <source>
        <dbReference type="Proteomes" id="UP001497623"/>
    </source>
</evidence>
<organism evidence="2 3">
    <name type="scientific">Meganyctiphanes norvegica</name>
    <name type="common">Northern krill</name>
    <name type="synonym">Thysanopoda norvegica</name>
    <dbReference type="NCBI Taxonomy" id="48144"/>
    <lineage>
        <taxon>Eukaryota</taxon>
        <taxon>Metazoa</taxon>
        <taxon>Ecdysozoa</taxon>
        <taxon>Arthropoda</taxon>
        <taxon>Crustacea</taxon>
        <taxon>Multicrustacea</taxon>
        <taxon>Malacostraca</taxon>
        <taxon>Eumalacostraca</taxon>
        <taxon>Eucarida</taxon>
        <taxon>Euphausiacea</taxon>
        <taxon>Euphausiidae</taxon>
        <taxon>Meganyctiphanes</taxon>
    </lineage>
</organism>
<dbReference type="EMBL" id="CAXKWB010006602">
    <property type="protein sequence ID" value="CAL4083561.1"/>
    <property type="molecule type" value="Genomic_DNA"/>
</dbReference>
<protein>
    <submittedName>
        <fullName evidence="2">Uncharacterized protein</fullName>
    </submittedName>
</protein>
<feature type="compositionally biased region" description="Polar residues" evidence="1">
    <location>
        <begin position="13"/>
        <end position="25"/>
    </location>
</feature>
<feature type="region of interest" description="Disordered" evidence="1">
    <location>
        <begin position="1"/>
        <end position="26"/>
    </location>
</feature>